<feature type="transmembrane region" description="Helical" evidence="5">
    <location>
        <begin position="21"/>
        <end position="46"/>
    </location>
</feature>
<evidence type="ECO:0000313" key="7">
    <source>
        <dbReference type="Proteomes" id="UP001344447"/>
    </source>
</evidence>
<evidence type="ECO:0000256" key="3">
    <source>
        <dbReference type="ARBA" id="ARBA00022989"/>
    </source>
</evidence>
<keyword evidence="3 5" id="KW-1133">Transmembrane helix</keyword>
<sequence length="231" mass="26457">MTFVDNFEFNPNTPRIVRGPFVILNSIIFSLSFILLCSTGIIIYYLNDYYLVKDLTLPLGSFILSGYMVIVSIVGGIAIWKKKLGMQLAYMVFLLVLIVCLVGISAKMIVDSRHPEKLQDKIEKIWFKVGDYQHHSKHYKGGIVEIIEKHHRCCGWSKEIEGNYCVHFNRRESGHGYCAPYVEKSVESILKYLGYYGIVLSIVELVLLVLSGFFLLKTNKNVKSKSFILRD</sequence>
<accession>A0AAN7YTZ5</accession>
<dbReference type="EMBL" id="JAVFKY010000003">
    <property type="protein sequence ID" value="KAK5579961.1"/>
    <property type="molecule type" value="Genomic_DNA"/>
</dbReference>
<comment type="subcellular location">
    <subcellularLocation>
        <location evidence="1">Membrane</location>
        <topology evidence="1">Multi-pass membrane protein</topology>
    </subcellularLocation>
</comment>
<comment type="caution">
    <text evidence="6">The sequence shown here is derived from an EMBL/GenBank/DDBJ whole genome shotgun (WGS) entry which is preliminary data.</text>
</comment>
<evidence type="ECO:0000313" key="6">
    <source>
        <dbReference type="EMBL" id="KAK5579961.1"/>
    </source>
</evidence>
<evidence type="ECO:0000256" key="2">
    <source>
        <dbReference type="ARBA" id="ARBA00022692"/>
    </source>
</evidence>
<keyword evidence="4 5" id="KW-0472">Membrane</keyword>
<proteinExistence type="predicted"/>
<evidence type="ECO:0000256" key="1">
    <source>
        <dbReference type="ARBA" id="ARBA00004141"/>
    </source>
</evidence>
<evidence type="ECO:0000256" key="4">
    <source>
        <dbReference type="ARBA" id="ARBA00023136"/>
    </source>
</evidence>
<protein>
    <submittedName>
        <fullName evidence="6">Uncharacterized protein</fullName>
    </submittedName>
</protein>
<dbReference type="Pfam" id="PF00335">
    <property type="entry name" value="Tetraspanin"/>
    <property type="match status" value="1"/>
</dbReference>
<keyword evidence="7" id="KW-1185">Reference proteome</keyword>
<name>A0AAN7YTZ5_9MYCE</name>
<reference evidence="6 7" key="1">
    <citation type="submission" date="2023-11" db="EMBL/GenBank/DDBJ databases">
        <title>Dfirmibasis_genome.</title>
        <authorList>
            <person name="Edelbroek B."/>
            <person name="Kjellin J."/>
            <person name="Jerlstrom-Hultqvist J."/>
            <person name="Soderbom F."/>
        </authorList>
    </citation>
    <scope>NUCLEOTIDE SEQUENCE [LARGE SCALE GENOMIC DNA]</scope>
    <source>
        <strain evidence="6 7">TNS-C-14</strain>
    </source>
</reference>
<evidence type="ECO:0000256" key="5">
    <source>
        <dbReference type="SAM" id="Phobius"/>
    </source>
</evidence>
<feature type="transmembrane region" description="Helical" evidence="5">
    <location>
        <begin position="58"/>
        <end position="80"/>
    </location>
</feature>
<gene>
    <name evidence="6" type="ORF">RB653_009650</name>
</gene>
<keyword evidence="2 5" id="KW-0812">Transmembrane</keyword>
<dbReference type="InterPro" id="IPR018499">
    <property type="entry name" value="Tetraspanin/Peripherin"/>
</dbReference>
<dbReference type="GO" id="GO:0016020">
    <property type="term" value="C:membrane"/>
    <property type="evidence" value="ECO:0007669"/>
    <property type="project" value="UniProtKB-SubCell"/>
</dbReference>
<feature type="transmembrane region" description="Helical" evidence="5">
    <location>
        <begin position="92"/>
        <end position="110"/>
    </location>
</feature>
<dbReference type="Proteomes" id="UP001344447">
    <property type="component" value="Unassembled WGS sequence"/>
</dbReference>
<organism evidence="6 7">
    <name type="scientific">Dictyostelium firmibasis</name>
    <dbReference type="NCBI Taxonomy" id="79012"/>
    <lineage>
        <taxon>Eukaryota</taxon>
        <taxon>Amoebozoa</taxon>
        <taxon>Evosea</taxon>
        <taxon>Eumycetozoa</taxon>
        <taxon>Dictyostelia</taxon>
        <taxon>Dictyosteliales</taxon>
        <taxon>Dictyosteliaceae</taxon>
        <taxon>Dictyostelium</taxon>
    </lineage>
</organism>
<dbReference type="AlphaFoldDB" id="A0AAN7YTZ5"/>
<feature type="transmembrane region" description="Helical" evidence="5">
    <location>
        <begin position="193"/>
        <end position="216"/>
    </location>
</feature>